<proteinExistence type="predicted"/>
<gene>
    <name evidence="3" type="ORF">CYCCA115_LOCUS11244</name>
</gene>
<keyword evidence="2" id="KW-0732">Signal</keyword>
<evidence type="ECO:0000256" key="1">
    <source>
        <dbReference type="SAM" id="MobiDB-lite"/>
    </source>
</evidence>
<name>A0AAD2JGT1_9STRA</name>
<evidence type="ECO:0000256" key="2">
    <source>
        <dbReference type="SAM" id="SignalP"/>
    </source>
</evidence>
<feature type="compositionally biased region" description="Polar residues" evidence="1">
    <location>
        <begin position="142"/>
        <end position="154"/>
    </location>
</feature>
<feature type="compositionally biased region" description="Low complexity" evidence="1">
    <location>
        <begin position="130"/>
        <end position="141"/>
    </location>
</feature>
<reference evidence="3" key="1">
    <citation type="submission" date="2023-08" db="EMBL/GenBank/DDBJ databases">
        <authorList>
            <person name="Audoor S."/>
            <person name="Bilcke G."/>
        </authorList>
    </citation>
    <scope>NUCLEOTIDE SEQUENCE</scope>
</reference>
<feature type="region of interest" description="Disordered" evidence="1">
    <location>
        <begin position="72"/>
        <end position="181"/>
    </location>
</feature>
<dbReference type="AlphaFoldDB" id="A0AAD2JGT1"/>
<keyword evidence="4" id="KW-1185">Reference proteome</keyword>
<feature type="signal peptide" evidence="2">
    <location>
        <begin position="1"/>
        <end position="15"/>
    </location>
</feature>
<protein>
    <recommendedName>
        <fullName evidence="5">Sulfotransferase domain-containing protein</fullName>
    </recommendedName>
</protein>
<dbReference type="Proteomes" id="UP001295423">
    <property type="component" value="Unassembled WGS sequence"/>
</dbReference>
<evidence type="ECO:0008006" key="5">
    <source>
        <dbReference type="Google" id="ProtNLM"/>
    </source>
</evidence>
<dbReference type="SUPFAM" id="SSF52540">
    <property type="entry name" value="P-loop containing nucleoside triphosphate hydrolases"/>
    <property type="match status" value="1"/>
</dbReference>
<organism evidence="3 4">
    <name type="scientific">Cylindrotheca closterium</name>
    <dbReference type="NCBI Taxonomy" id="2856"/>
    <lineage>
        <taxon>Eukaryota</taxon>
        <taxon>Sar</taxon>
        <taxon>Stramenopiles</taxon>
        <taxon>Ochrophyta</taxon>
        <taxon>Bacillariophyta</taxon>
        <taxon>Bacillariophyceae</taxon>
        <taxon>Bacillariophycidae</taxon>
        <taxon>Bacillariales</taxon>
        <taxon>Bacillariaceae</taxon>
        <taxon>Cylindrotheca</taxon>
    </lineage>
</organism>
<sequence>MSFFIPKCPILVVCAVVMCFMSKLDPNDYFLPTILFKEKHSNNSGGGGGDSSSAVVDDDNIDKHFVSDNNKNLRIGVQENNNKKDGTATKLDKFANAGKDKAAGSKTVKEQDKKSDDAANVSSSRKNAEVEVVVAKSVSKETANAPSNKANNGTSSGGAAEKPKEGGDSKPIPPSQLRKKIPERTDKPLFILHIGPPKTGTTTLQCELGEKFQELKEENFYYLGTYYAPLCGLPKDHFIDGFFDATRPVLLHCFADHANQDCAEDKHNAWKQFEDVVLSHKDHNVIMSDEMFHHHFLEDDVKRLAKILNPHWDVRIMYTYRHFHSSLPSMYHQLNDPYATQPGMAYSHEKTIWPEDGGYKILSFRESNHFKIDDEMDRFNFWAESFKWVTVFNMHNTKGKDYLPAFLCTMIPESKALCQEAKKTDASKHKDNDSSSKILHYDMLAVEAREEGLLENTKKTREEVRDAVQEFCKSKDWEFTHFPLDCLSEEELDSFLQQSLKQAAILHPYFANPRPDSAPSIESEIRSGFQDYRTKKKFCSVNTKKTLELHPWRQFFLNLE</sequence>
<accession>A0AAD2JGT1</accession>
<feature type="compositionally biased region" description="Basic and acidic residues" evidence="1">
    <location>
        <begin position="81"/>
        <end position="117"/>
    </location>
</feature>
<comment type="caution">
    <text evidence="3">The sequence shown here is derived from an EMBL/GenBank/DDBJ whole genome shotgun (WGS) entry which is preliminary data.</text>
</comment>
<evidence type="ECO:0000313" key="4">
    <source>
        <dbReference type="Proteomes" id="UP001295423"/>
    </source>
</evidence>
<dbReference type="InterPro" id="IPR027417">
    <property type="entry name" value="P-loop_NTPase"/>
</dbReference>
<dbReference type="EMBL" id="CAKOGP040001736">
    <property type="protein sequence ID" value="CAJ1947659.1"/>
    <property type="molecule type" value="Genomic_DNA"/>
</dbReference>
<feature type="chain" id="PRO_5042223097" description="Sulfotransferase domain-containing protein" evidence="2">
    <location>
        <begin position="16"/>
        <end position="560"/>
    </location>
</feature>
<evidence type="ECO:0000313" key="3">
    <source>
        <dbReference type="EMBL" id="CAJ1947659.1"/>
    </source>
</evidence>